<evidence type="ECO:0000313" key="2">
    <source>
        <dbReference type="EMBL" id="MDQ0371175.1"/>
    </source>
</evidence>
<organism evidence="2 3">
    <name type="scientific">Catenuloplanes indicus</name>
    <dbReference type="NCBI Taxonomy" id="137267"/>
    <lineage>
        <taxon>Bacteria</taxon>
        <taxon>Bacillati</taxon>
        <taxon>Actinomycetota</taxon>
        <taxon>Actinomycetes</taxon>
        <taxon>Micromonosporales</taxon>
        <taxon>Micromonosporaceae</taxon>
        <taxon>Catenuloplanes</taxon>
    </lineage>
</organism>
<keyword evidence="3" id="KW-1185">Reference proteome</keyword>
<dbReference type="RefSeq" id="WP_307247738.1">
    <property type="nucleotide sequence ID" value="NZ_JAUSUZ010000001.1"/>
</dbReference>
<name>A0AAE4B191_9ACTN</name>
<accession>A0AAE4B191</accession>
<sequence>MGGFPDEDTLLPQSGWRRGHLLRPGGWFTDPPGRVDAAKAAANAAALFDAQRDGALRLLIGRPDDGGLGESGRAALADPATATPAGAAALLAAFVHTRGWRGDDRVADVADHWIVTRGLTFAVTVSAELAGIYTNSHVRAATDHDFAQRQHHHFQGWAELYSIAFSGRIRNRLATAGAGERAAAEAVLTPYRGGNPIQRAMAGFLLPAREDWLAEDVAWLPSAPVPHVIGGLLLPSLRTVAQLDAVIDYVTPWWVLRRPGEVTAVVEGLGAAVLPRLLAWLDDRKWGAEAERKVLQMIAALPSDEAYQALLDRSTEKYVLPALHEAAARFPRRALRLTAASGARPVAELLRGHVNRHRELATTMLPELDGPAAARVGALLTDVDAAADAPADSLPRVLVSPPWADRKNAPKPAVIAGLTADLPAAEAWEPGEREKFLAMKDDYYYFKYNHERADYPAMAERYARGELRYGEESLLFALGPEPLSRPLLADWRPRYVWSAESWLPPIVARHGLAALPAAIRIAQRAPSAAPALLPFTSSELAALMADWFARTKTMRDLAREWLTRHPGVAARALIPAALGKPGVARRAAETALRVLGRADVLAAAAGYGEQATAAIAAALDTDPLDVLPAKIPPLADWIDPETLPRVALRDGTGLLPVDSVRHLLTMLAFTKPDDPYPGIAIAVQLLDPHDLAELGRAVFARWQAAGAPSKDGWALTSLGVTGDDETVRRLAPVIRTWPGEGGHSKAVAGLDVLAAIGTDVALMHLHGIAQKVKFKGLKDRATDKIDEVAASLGLTAEELADRLVPDLGLAADGSMRLDYGPRAFVVGFDEQLKPYVTDGTGKRLKALPKPGARDDAERAAESYARFSALKKDARTIAADQIARLERAMVTGRRWTGAEFRQYFAGHPLLVHIVRRLVWAVYTDGVVSAGFRVAEDRSLSDADDEPTTVADDAVVGLPHPLELGVAVPGWAEVFADYEILQPFAQLGREVYTPSPDDFAAIEGHVVPVGRVLGMEKTGWRRGAPQDAGIQGWMERPLRGDRLAVLDLDPGIVVGLVTEFEEQTLGLLRVVEGANPWSSGVPSVPLDRLDPVTAAELMRDLTLLTAS</sequence>
<feature type="domain" description="DUF4132" evidence="1">
    <location>
        <begin position="841"/>
        <end position="1018"/>
    </location>
</feature>
<dbReference type="Proteomes" id="UP001240236">
    <property type="component" value="Unassembled WGS sequence"/>
</dbReference>
<dbReference type="EMBL" id="JAUSUZ010000001">
    <property type="protein sequence ID" value="MDQ0371175.1"/>
    <property type="molecule type" value="Genomic_DNA"/>
</dbReference>
<dbReference type="Pfam" id="PF13569">
    <property type="entry name" value="DUF4132"/>
    <property type="match status" value="1"/>
</dbReference>
<dbReference type="AlphaFoldDB" id="A0AAE4B191"/>
<evidence type="ECO:0000313" key="3">
    <source>
        <dbReference type="Proteomes" id="UP001240236"/>
    </source>
</evidence>
<gene>
    <name evidence="2" type="ORF">J2S42_007844</name>
</gene>
<evidence type="ECO:0000259" key="1">
    <source>
        <dbReference type="Pfam" id="PF13569"/>
    </source>
</evidence>
<proteinExistence type="predicted"/>
<dbReference type="InterPro" id="IPR025406">
    <property type="entry name" value="DUF4132"/>
</dbReference>
<protein>
    <recommendedName>
        <fullName evidence="1">DUF4132 domain-containing protein</fullName>
    </recommendedName>
</protein>
<reference evidence="2 3" key="1">
    <citation type="submission" date="2023-07" db="EMBL/GenBank/DDBJ databases">
        <title>Sequencing the genomes of 1000 actinobacteria strains.</title>
        <authorList>
            <person name="Klenk H.-P."/>
        </authorList>
    </citation>
    <scope>NUCLEOTIDE SEQUENCE [LARGE SCALE GENOMIC DNA]</scope>
    <source>
        <strain evidence="2 3">DSM 44709</strain>
    </source>
</reference>
<comment type="caution">
    <text evidence="2">The sequence shown here is derived from an EMBL/GenBank/DDBJ whole genome shotgun (WGS) entry which is preliminary data.</text>
</comment>